<keyword evidence="5" id="KW-0411">Iron-sulfur</keyword>
<evidence type="ECO:0000256" key="4">
    <source>
        <dbReference type="ARBA" id="ARBA00023004"/>
    </source>
</evidence>
<keyword evidence="4" id="KW-0408">Iron</keyword>
<feature type="domain" description="4Fe-4S ferredoxin-type" evidence="7">
    <location>
        <begin position="14"/>
        <end position="41"/>
    </location>
</feature>
<dbReference type="PANTHER" id="PTHR36923:SF3">
    <property type="entry name" value="FERREDOXIN"/>
    <property type="match status" value="1"/>
</dbReference>
<reference evidence="8 9" key="1">
    <citation type="submission" date="2022-03" db="EMBL/GenBank/DDBJ databases">
        <title>Novel taxa within the pig intestine.</title>
        <authorList>
            <person name="Wylensek D."/>
            <person name="Bishof K."/>
            <person name="Afrizal A."/>
            <person name="Clavel T."/>
        </authorList>
    </citation>
    <scope>NUCLEOTIDE SEQUENCE [LARGE SCALE GENOMIC DNA]</scope>
    <source>
        <strain evidence="8 9">CLA-KB-P66</strain>
    </source>
</reference>
<evidence type="ECO:0000256" key="3">
    <source>
        <dbReference type="ARBA" id="ARBA00022982"/>
    </source>
</evidence>
<evidence type="ECO:0000256" key="5">
    <source>
        <dbReference type="ARBA" id="ARBA00023014"/>
    </source>
</evidence>
<keyword evidence="1" id="KW-0813">Transport</keyword>
<dbReference type="Pfam" id="PF13370">
    <property type="entry name" value="Fer4_13"/>
    <property type="match status" value="1"/>
</dbReference>
<feature type="region of interest" description="Disordered" evidence="6">
    <location>
        <begin position="40"/>
        <end position="75"/>
    </location>
</feature>
<dbReference type="EMBL" id="JALBUT010000005">
    <property type="protein sequence ID" value="MDX8415618.1"/>
    <property type="molecule type" value="Genomic_DNA"/>
</dbReference>
<dbReference type="PANTHER" id="PTHR36923">
    <property type="entry name" value="FERREDOXIN"/>
    <property type="match status" value="1"/>
</dbReference>
<dbReference type="RefSeq" id="WP_370397065.1">
    <property type="nucleotide sequence ID" value="NZ_JALBUT010000005.1"/>
</dbReference>
<evidence type="ECO:0000256" key="2">
    <source>
        <dbReference type="ARBA" id="ARBA00022723"/>
    </source>
</evidence>
<name>A0ABU4WIL9_9BACT</name>
<accession>A0ABU4WIL9</accession>
<dbReference type="InterPro" id="IPR051269">
    <property type="entry name" value="Fe-S_cluster_ET"/>
</dbReference>
<evidence type="ECO:0000313" key="8">
    <source>
        <dbReference type="EMBL" id="MDX8415618.1"/>
    </source>
</evidence>
<gene>
    <name evidence="8" type="ORF">MOX91_05420</name>
</gene>
<comment type="caution">
    <text evidence="8">The sequence shown here is derived from an EMBL/GenBank/DDBJ whole genome shotgun (WGS) entry which is preliminary data.</text>
</comment>
<dbReference type="Proteomes" id="UP001275932">
    <property type="component" value="Unassembled WGS sequence"/>
</dbReference>
<protein>
    <submittedName>
        <fullName evidence="8">Ferredoxin</fullName>
    </submittedName>
</protein>
<keyword evidence="9" id="KW-1185">Reference proteome</keyword>
<keyword evidence="2" id="KW-0479">Metal-binding</keyword>
<dbReference type="SUPFAM" id="SSF54862">
    <property type="entry name" value="4Fe-4S ferredoxins"/>
    <property type="match status" value="1"/>
</dbReference>
<evidence type="ECO:0000259" key="7">
    <source>
        <dbReference type="PROSITE" id="PS51379"/>
    </source>
</evidence>
<dbReference type="Gene3D" id="3.30.70.20">
    <property type="match status" value="1"/>
</dbReference>
<dbReference type="InterPro" id="IPR017896">
    <property type="entry name" value="4Fe4S_Fe-S-bd"/>
</dbReference>
<evidence type="ECO:0000256" key="6">
    <source>
        <dbReference type="SAM" id="MobiDB-lite"/>
    </source>
</evidence>
<organism evidence="8 9">
    <name type="scientific">Intestinicryptomonas porci</name>
    <dbReference type="NCBI Taxonomy" id="2926320"/>
    <lineage>
        <taxon>Bacteria</taxon>
        <taxon>Pseudomonadati</taxon>
        <taxon>Verrucomicrobiota</taxon>
        <taxon>Opitutia</taxon>
        <taxon>Opitutales</taxon>
        <taxon>Intestinicryptomonaceae</taxon>
        <taxon>Intestinicryptomonas</taxon>
    </lineage>
</organism>
<keyword evidence="3" id="KW-0249">Electron transport</keyword>
<sequence>MADKADKNENNVPGKFYVDKQCIECGLCNGTAPDNFSMGDGGAFVSRQPENDEELSLANEAKDSCPVQAIGDDGE</sequence>
<evidence type="ECO:0000256" key="1">
    <source>
        <dbReference type="ARBA" id="ARBA00022448"/>
    </source>
</evidence>
<dbReference type="PROSITE" id="PS51379">
    <property type="entry name" value="4FE4S_FER_2"/>
    <property type="match status" value="1"/>
</dbReference>
<evidence type="ECO:0000313" key="9">
    <source>
        <dbReference type="Proteomes" id="UP001275932"/>
    </source>
</evidence>
<proteinExistence type="predicted"/>